<dbReference type="AlphaFoldDB" id="A0A2Y9ALA0"/>
<evidence type="ECO:0000256" key="1">
    <source>
        <dbReference type="SAM" id="Phobius"/>
    </source>
</evidence>
<feature type="transmembrane region" description="Helical" evidence="1">
    <location>
        <begin position="283"/>
        <end position="303"/>
    </location>
</feature>
<feature type="transmembrane region" description="Helical" evidence="1">
    <location>
        <begin position="169"/>
        <end position="189"/>
    </location>
</feature>
<evidence type="ECO:0000313" key="3">
    <source>
        <dbReference type="Proteomes" id="UP000250222"/>
    </source>
</evidence>
<dbReference type="OrthoDB" id="9770347at2"/>
<feature type="transmembrane region" description="Helical" evidence="1">
    <location>
        <begin position="86"/>
        <end position="104"/>
    </location>
</feature>
<reference evidence="2 3" key="1">
    <citation type="submission" date="2016-10" db="EMBL/GenBank/DDBJ databases">
        <authorList>
            <person name="Cai Z."/>
        </authorList>
    </citation>
    <scope>NUCLEOTIDE SEQUENCE [LARGE SCALE GENOMIC DNA]</scope>
    <source>
        <strain evidence="2 3">CGMCC 1.10826</strain>
    </source>
</reference>
<keyword evidence="1" id="KW-0472">Membrane</keyword>
<keyword evidence="1" id="KW-0812">Transmembrane</keyword>
<feature type="transmembrane region" description="Helical" evidence="1">
    <location>
        <begin position="315"/>
        <end position="334"/>
    </location>
</feature>
<evidence type="ECO:0000313" key="2">
    <source>
        <dbReference type="EMBL" id="SSA45231.1"/>
    </source>
</evidence>
<feature type="transmembrane region" description="Helical" evidence="1">
    <location>
        <begin position="110"/>
        <end position="131"/>
    </location>
</feature>
<proteinExistence type="predicted"/>
<sequence>MTMPGSTTTVLRGVAQLSLGTALIRGVAGASQFVLAIWLVPADFGHWAAAVSATAFVSALMNFGLVDGYLARQGLTFGQLLRQTTIANVLLGVAALGVAGAYLLVDRPVIALLVVVAAINIPLTGLSEVLTARRLRHRRYRSIVSSQAVAAATKLGLGAAVAAVTASPLAIGLSTVAFSIVMIIFLAPARGLGPEPKDDTPYVPRARYKWAGNALATKLTLNLGFFVAQFLTTAEVLGLYYLSFQAVLAVSGVVAPPLKRVALNSLAAIDDTRRASIAQSLSILVNGCTVVGCATLGLFAPVLTQYVPQAWEDALPAALIFLSILPSRMLSPIIDAYQQARNEWWLSTRFHILDGIVVSIAAVSATTGDVTILALTICASRLALISVRTARAYGTDARAKARLTASTVFTSATLLIGTAPGVHPAFLVVPLVTGFAIISSYVAPRRRRRASSQPKSGGTS</sequence>
<feature type="transmembrane region" description="Helical" evidence="1">
    <location>
        <begin position="237"/>
        <end position="255"/>
    </location>
</feature>
<feature type="transmembrane region" description="Helical" evidence="1">
    <location>
        <begin position="46"/>
        <end position="65"/>
    </location>
</feature>
<feature type="transmembrane region" description="Helical" evidence="1">
    <location>
        <begin position="425"/>
        <end position="443"/>
    </location>
</feature>
<keyword evidence="3" id="KW-1185">Reference proteome</keyword>
<dbReference type="EMBL" id="UETB01000012">
    <property type="protein sequence ID" value="SSA45231.1"/>
    <property type="molecule type" value="Genomic_DNA"/>
</dbReference>
<accession>A0A2Y9ALA0</accession>
<protein>
    <submittedName>
        <fullName evidence="2">Membrane protein involved in the export of O-antigen and teichoic acid</fullName>
    </submittedName>
</protein>
<feature type="transmembrane region" description="Helical" evidence="1">
    <location>
        <begin position="210"/>
        <end position="231"/>
    </location>
</feature>
<gene>
    <name evidence="2" type="ORF">SAMN05216184_11290</name>
</gene>
<dbReference type="Proteomes" id="UP000250222">
    <property type="component" value="Unassembled WGS sequence"/>
</dbReference>
<keyword evidence="1" id="KW-1133">Transmembrane helix</keyword>
<feature type="transmembrane region" description="Helical" evidence="1">
    <location>
        <begin position="143"/>
        <end position="163"/>
    </location>
</feature>
<organism evidence="2 3">
    <name type="scientific">Georgenia satyanarayanai</name>
    <dbReference type="NCBI Taxonomy" id="860221"/>
    <lineage>
        <taxon>Bacteria</taxon>
        <taxon>Bacillati</taxon>
        <taxon>Actinomycetota</taxon>
        <taxon>Actinomycetes</taxon>
        <taxon>Micrococcales</taxon>
        <taxon>Bogoriellaceae</taxon>
        <taxon>Georgenia</taxon>
    </lineage>
</organism>
<name>A0A2Y9ALA0_9MICO</name>
<dbReference type="Pfam" id="PF13440">
    <property type="entry name" value="Polysacc_synt_3"/>
    <property type="match status" value="1"/>
</dbReference>